<accession>A0A154P648</accession>
<reference evidence="10 11" key="1">
    <citation type="submission" date="2015-07" db="EMBL/GenBank/DDBJ databases">
        <title>The genome of Dufourea novaeangliae.</title>
        <authorList>
            <person name="Pan H."/>
            <person name="Kapheim K."/>
        </authorList>
    </citation>
    <scope>NUCLEOTIDE SEQUENCE [LARGE SCALE GENOMIC DNA]</scope>
    <source>
        <strain evidence="10">0120121106</strain>
        <tissue evidence="10">Whole body</tissue>
    </source>
</reference>
<feature type="compositionally biased region" description="Basic and acidic residues" evidence="8">
    <location>
        <begin position="1115"/>
        <end position="1127"/>
    </location>
</feature>
<feature type="region of interest" description="Disordered" evidence="8">
    <location>
        <begin position="384"/>
        <end position="413"/>
    </location>
</feature>
<dbReference type="InterPro" id="IPR049899">
    <property type="entry name" value="Znf_C2HC_C3H"/>
</dbReference>
<feature type="coiled-coil region" evidence="7">
    <location>
        <begin position="42"/>
        <end position="73"/>
    </location>
</feature>
<name>A0A154P648_DUFNO</name>
<feature type="region of interest" description="Disordered" evidence="8">
    <location>
        <begin position="440"/>
        <end position="499"/>
    </location>
</feature>
<feature type="region of interest" description="Disordered" evidence="8">
    <location>
        <begin position="77"/>
        <end position="120"/>
    </location>
</feature>
<feature type="compositionally biased region" description="Polar residues" evidence="8">
    <location>
        <begin position="1362"/>
        <end position="1388"/>
    </location>
</feature>
<feature type="compositionally biased region" description="Basic and acidic residues" evidence="8">
    <location>
        <begin position="1228"/>
        <end position="1243"/>
    </location>
</feature>
<evidence type="ECO:0000256" key="5">
    <source>
        <dbReference type="ARBA" id="ARBA00023054"/>
    </source>
</evidence>
<dbReference type="STRING" id="178035.A0A154P648"/>
<evidence type="ECO:0000256" key="1">
    <source>
        <dbReference type="ARBA" id="ARBA00010843"/>
    </source>
</evidence>
<feature type="region of interest" description="Disordered" evidence="8">
    <location>
        <begin position="1315"/>
        <end position="1392"/>
    </location>
</feature>
<feature type="compositionally biased region" description="Basic residues" evidence="8">
    <location>
        <begin position="1"/>
        <end position="10"/>
    </location>
</feature>
<comment type="similarity">
    <text evidence="1">Belongs to the ZC2HC1 family.</text>
</comment>
<feature type="compositionally biased region" description="Basic and acidic residues" evidence="8">
    <location>
        <begin position="1028"/>
        <end position="1038"/>
    </location>
</feature>
<feature type="region of interest" description="Disordered" evidence="8">
    <location>
        <begin position="136"/>
        <end position="161"/>
    </location>
</feature>
<evidence type="ECO:0000313" key="10">
    <source>
        <dbReference type="EMBL" id="KZC06678.1"/>
    </source>
</evidence>
<evidence type="ECO:0000313" key="11">
    <source>
        <dbReference type="Proteomes" id="UP000076502"/>
    </source>
</evidence>
<dbReference type="Proteomes" id="UP000076502">
    <property type="component" value="Unassembled WGS sequence"/>
</dbReference>
<feature type="compositionally biased region" description="Low complexity" evidence="8">
    <location>
        <begin position="1261"/>
        <end position="1270"/>
    </location>
</feature>
<dbReference type="GO" id="GO:0008270">
    <property type="term" value="F:zinc ion binding"/>
    <property type="evidence" value="ECO:0007669"/>
    <property type="project" value="UniProtKB-KW"/>
</dbReference>
<feature type="domain" description="C2HC/C3H-type" evidence="9">
    <location>
        <begin position="1511"/>
        <end position="1540"/>
    </location>
</feature>
<feature type="compositionally biased region" description="Basic residues" evidence="8">
    <location>
        <begin position="1039"/>
        <end position="1051"/>
    </location>
</feature>
<proteinExistence type="inferred from homology"/>
<keyword evidence="4" id="KW-0862">Zinc</keyword>
<protein>
    <submittedName>
        <fullName evidence="10">Zinc finger C2HC domain-containing protein 1C</fullName>
    </submittedName>
</protein>
<sequence>MKRKERKKPSKNVGIRSKELEARGVSMDMETSWAAPQLTPSYSNLNDMARFQQKQLQEKEQKLLQLYDQQQQRAYQVMQRGSAGSNGSNYGSSVSQHTVTKTTSSSHTTSTSQGGRVRQMFDERRHTTVKGIDRSYPLEPLENKPRKQTNGNAVQKNGNSTVNRHSVTVRRVARADMNSNLNGGKPIVSYHEDITRESFGPSGRQQPDDDDEVGNENHVVQFANGNHRDETHIEEVLDEDTIERNRMMAKLHLMEYDETLKHRIKNDLESEEFPEDFMVDVPDRLPKQSVPKKLSQAEARLERFRNANAKRNNATKNTSTIGVSRKRSDPIFPAKSTSSRRSRMMLQLYLALPRTCRIISSQFIYYLQSKNKISKGSSIAKNGFENNESKDASVTPKYLDETQSTSESESTIKRRNYSPQFFSAESKKLATVSAINSKITGRSTPDFSKDPRSRSQSPKFFCKESEKSATTYAIDPKTYGKLSPEGLKNKQRRSESPKFFCKESKKSATTYAIDSKMLGKLSPEELKNRHRRSQNPKFFCTGAEKSTTTYTIDSKPAGRLSPDFSENKRLRSESPKFFCKESEKSATTYAIDKKTCGKLSPEELKNKQRRSESPKFFCKDSQINKKLYPEVSKNQQRTVVKIEPKCENVRRKSGKSLVIMDRTVDKYIKSPGPDKINRISSSPENPKNDIITRRKIENTVDVKPIRNGSTNLFERLTRERSASPQFIREESRTSMATTGMCTKECNIMSKPSDMIDKIAKKRSYSPEIMSPKQDSSSTHTTALKSPDFAKKILRKSTASPQFFSDRSATIMFVTPETITKTRTGSKYSIRNSVSRYFSEQCEKASESMDFSAKNDFQKTRTSRSLDQSRSITPEFYCHETGKSATTVSLRPKTSKDSNERLGTTVSKKIESRNKSSKSPNTLILSKDATVICGSDRSTRHLSPNQQKLMNSRSKSPEFFCYETDKSATAVSLKPKHSQDFTERSKSPRATSVRSKSRSSKSSDIFTATKNIHISSEKLATTVSLKPKPMKDSLKERSKSPRSSKFHSKNRSSKSPEFLIKDPKGTVRRVSSNVLRSTRLIRDVIRHQKNNQCNGASWKDMTPTGDVEGTSSVRGGELKTRSKLDEAGTPRANRNVHERATTPSPRRYELLAPESSPKSSTSVDVDAEIQEITMPDQNVKQKNLHRELRSTYTKSVVKSPSPDSTKATETSNRVRRNVRSSLSKSPDTVTRRPSTDLKALDTKSTKRPTPTKGTEPIANRKTATTTTTTTTRKSTDVVDGAILENGLHLRDQTAETKYDNDSQTTKKSDAFVIEFDEQAPKETDGPLPRKPLFKRPSTEKQAPSTQAGRPPSSVSSTSSGSSMQANISGSKSKMASKTRASNFSTSSRASALPKTGNACASDLLVPCKMCGRRFAQDRVILHEQICAKTAQKKRKQFDSVMFRVKGTELEKFVKKGVCKKQTEKPPEVKSNWRRKHEDFINAIRSAKQVQAHLAAGGKLSDLPPPPASDTSDYIQCPHCGRKFNKAAADRHIPKCEHMLHNKPIHSRAPKPRR</sequence>
<feature type="compositionally biased region" description="Low complexity" evidence="8">
    <location>
        <begin position="81"/>
        <end position="113"/>
    </location>
</feature>
<keyword evidence="5 7" id="KW-0175">Coiled coil</keyword>
<dbReference type="PANTHER" id="PTHR14649">
    <property type="entry name" value="ZINC FINGER C2HC DOMAIN-CONTAINING PROTEIN 1C"/>
    <property type="match status" value="1"/>
</dbReference>
<evidence type="ECO:0000256" key="3">
    <source>
        <dbReference type="ARBA" id="ARBA00022771"/>
    </source>
</evidence>
<dbReference type="Gene3D" id="3.30.160.60">
    <property type="entry name" value="Classic Zinc Finger"/>
    <property type="match status" value="2"/>
</dbReference>
<feature type="compositionally biased region" description="Low complexity" evidence="8">
    <location>
        <begin position="1351"/>
        <end position="1361"/>
    </location>
</feature>
<keyword evidence="2" id="KW-0479">Metal-binding</keyword>
<feature type="region of interest" description="Disordered" evidence="8">
    <location>
        <begin position="1190"/>
        <end position="1276"/>
    </location>
</feature>
<gene>
    <name evidence="10" type="ORF">WN55_10589</name>
</gene>
<feature type="region of interest" description="Disordered" evidence="8">
    <location>
        <begin position="970"/>
        <end position="1003"/>
    </location>
</feature>
<dbReference type="PANTHER" id="PTHR14649:SF1">
    <property type="entry name" value="ZINC FINGER C2HC DOMAIN-CONTAINING PROTEIN 1C"/>
    <property type="match status" value="1"/>
</dbReference>
<feature type="compositionally biased region" description="Basic and acidic residues" evidence="8">
    <location>
        <begin position="976"/>
        <end position="985"/>
    </location>
</feature>
<feature type="region of interest" description="Disordered" evidence="8">
    <location>
        <begin position="1019"/>
        <end position="1063"/>
    </location>
</feature>
<dbReference type="OrthoDB" id="10255185at2759"/>
<keyword evidence="3 6" id="KW-0863">Zinc-finger</keyword>
<dbReference type="InterPro" id="IPR026104">
    <property type="entry name" value="ZNF_C2HC_dom_1C"/>
</dbReference>
<feature type="region of interest" description="Disordered" evidence="8">
    <location>
        <begin position="889"/>
        <end position="920"/>
    </location>
</feature>
<dbReference type="Pfam" id="PF13913">
    <property type="entry name" value="zf-C2HC_2"/>
    <property type="match status" value="2"/>
</dbReference>
<feature type="compositionally biased region" description="Polar residues" evidence="8">
    <location>
        <begin position="1190"/>
        <end position="1209"/>
    </location>
</feature>
<evidence type="ECO:0000256" key="7">
    <source>
        <dbReference type="SAM" id="Coils"/>
    </source>
</evidence>
<feature type="domain" description="C2HC/C3H-type" evidence="9">
    <location>
        <begin position="1402"/>
        <end position="1431"/>
    </location>
</feature>
<feature type="region of interest" description="Disordered" evidence="8">
    <location>
        <begin position="1"/>
        <end position="31"/>
    </location>
</feature>
<evidence type="ECO:0000256" key="4">
    <source>
        <dbReference type="ARBA" id="ARBA00022833"/>
    </source>
</evidence>
<evidence type="ECO:0000256" key="2">
    <source>
        <dbReference type="ARBA" id="ARBA00022723"/>
    </source>
</evidence>
<feature type="region of interest" description="Disordered" evidence="8">
    <location>
        <begin position="1091"/>
        <end position="1163"/>
    </location>
</feature>
<feature type="region of interest" description="Disordered" evidence="8">
    <location>
        <begin position="317"/>
        <end position="336"/>
    </location>
</feature>
<evidence type="ECO:0000256" key="8">
    <source>
        <dbReference type="SAM" id="MobiDB-lite"/>
    </source>
</evidence>
<dbReference type="PROSITE" id="PS52027">
    <property type="entry name" value="ZF_C2HC_C3H"/>
    <property type="match status" value="2"/>
</dbReference>
<evidence type="ECO:0000256" key="6">
    <source>
        <dbReference type="PROSITE-ProRule" id="PRU01371"/>
    </source>
</evidence>
<feature type="compositionally biased region" description="Polar residues" evidence="8">
    <location>
        <begin position="148"/>
        <end position="161"/>
    </location>
</feature>
<evidence type="ECO:0000259" key="9">
    <source>
        <dbReference type="PROSITE" id="PS52027"/>
    </source>
</evidence>
<organism evidence="10 11">
    <name type="scientific">Dufourea novaeangliae</name>
    <name type="common">Sweat bee</name>
    <dbReference type="NCBI Taxonomy" id="178035"/>
    <lineage>
        <taxon>Eukaryota</taxon>
        <taxon>Metazoa</taxon>
        <taxon>Ecdysozoa</taxon>
        <taxon>Arthropoda</taxon>
        <taxon>Hexapoda</taxon>
        <taxon>Insecta</taxon>
        <taxon>Pterygota</taxon>
        <taxon>Neoptera</taxon>
        <taxon>Endopterygota</taxon>
        <taxon>Hymenoptera</taxon>
        <taxon>Apocrita</taxon>
        <taxon>Aculeata</taxon>
        <taxon>Apoidea</taxon>
        <taxon>Anthophila</taxon>
        <taxon>Halictidae</taxon>
        <taxon>Rophitinae</taxon>
        <taxon>Dufourea</taxon>
    </lineage>
</organism>
<dbReference type="EMBL" id="KQ434809">
    <property type="protein sequence ID" value="KZC06678.1"/>
    <property type="molecule type" value="Genomic_DNA"/>
</dbReference>
<keyword evidence="11" id="KW-1185">Reference proteome</keyword>